<keyword evidence="1" id="KW-1133">Transmembrane helix</keyword>
<gene>
    <name evidence="2" type="ORF">URODEC1_LOCUS3882</name>
</gene>
<feature type="transmembrane region" description="Helical" evidence="1">
    <location>
        <begin position="103"/>
        <end position="124"/>
    </location>
</feature>
<sequence>MASALAKVLLGGGSGASSALIPAIGRRRLQEVVAGSSPASPAAGMSRLIHTGQWRNSLPQQKALPFGSRGVLSQEQKLVRMEQFGSRRWSFYNPFNPGPPDGLPWDLLCIAGAISIAYMASLLARSFWKRYTEEDDYIARLVDDK</sequence>
<evidence type="ECO:0000256" key="1">
    <source>
        <dbReference type="SAM" id="Phobius"/>
    </source>
</evidence>
<organism evidence="2 3">
    <name type="scientific">Urochloa decumbens</name>
    <dbReference type="NCBI Taxonomy" id="240449"/>
    <lineage>
        <taxon>Eukaryota</taxon>
        <taxon>Viridiplantae</taxon>
        <taxon>Streptophyta</taxon>
        <taxon>Embryophyta</taxon>
        <taxon>Tracheophyta</taxon>
        <taxon>Spermatophyta</taxon>
        <taxon>Magnoliopsida</taxon>
        <taxon>Liliopsida</taxon>
        <taxon>Poales</taxon>
        <taxon>Poaceae</taxon>
        <taxon>PACMAD clade</taxon>
        <taxon>Panicoideae</taxon>
        <taxon>Panicodae</taxon>
        <taxon>Paniceae</taxon>
        <taxon>Melinidinae</taxon>
        <taxon>Urochloa</taxon>
    </lineage>
</organism>
<proteinExistence type="predicted"/>
<protein>
    <submittedName>
        <fullName evidence="2">Uncharacterized protein</fullName>
    </submittedName>
</protein>
<keyword evidence="1" id="KW-0812">Transmembrane</keyword>
<dbReference type="EMBL" id="OZ075120">
    <property type="protein sequence ID" value="CAL4891600.1"/>
    <property type="molecule type" value="Genomic_DNA"/>
</dbReference>
<keyword evidence="3" id="KW-1185">Reference proteome</keyword>
<evidence type="ECO:0000313" key="3">
    <source>
        <dbReference type="Proteomes" id="UP001497457"/>
    </source>
</evidence>
<dbReference type="AlphaFoldDB" id="A0ABC8VJ18"/>
<accession>A0ABC8VJ18</accession>
<reference evidence="3" key="1">
    <citation type="submission" date="2024-06" db="EMBL/GenBank/DDBJ databases">
        <authorList>
            <person name="Ryan C."/>
        </authorList>
    </citation>
    <scope>NUCLEOTIDE SEQUENCE [LARGE SCALE GENOMIC DNA]</scope>
</reference>
<dbReference type="Proteomes" id="UP001497457">
    <property type="component" value="Chromosome 10rd"/>
</dbReference>
<name>A0ABC8VJ18_9POAL</name>
<reference evidence="2 3" key="2">
    <citation type="submission" date="2024-10" db="EMBL/GenBank/DDBJ databases">
        <authorList>
            <person name="Ryan C."/>
        </authorList>
    </citation>
    <scope>NUCLEOTIDE SEQUENCE [LARGE SCALE GENOMIC DNA]</scope>
</reference>
<evidence type="ECO:0000313" key="2">
    <source>
        <dbReference type="EMBL" id="CAL4891600.1"/>
    </source>
</evidence>
<keyword evidence="1" id="KW-0472">Membrane</keyword>